<feature type="region of interest" description="Disordered" evidence="1">
    <location>
        <begin position="354"/>
        <end position="394"/>
    </location>
</feature>
<feature type="domain" description="EF-hand" evidence="3">
    <location>
        <begin position="1"/>
        <end position="34"/>
    </location>
</feature>
<reference evidence="4" key="1">
    <citation type="journal article" date="2023" name="GigaByte">
        <title>Genome assembly of the bearded iris, Iris pallida Lam.</title>
        <authorList>
            <person name="Bruccoleri R.E."/>
            <person name="Oakeley E.J."/>
            <person name="Faust A.M.E."/>
            <person name="Altorfer M."/>
            <person name="Dessus-Babus S."/>
            <person name="Burckhardt D."/>
            <person name="Oertli M."/>
            <person name="Naumann U."/>
            <person name="Petersen F."/>
            <person name="Wong J."/>
        </authorList>
    </citation>
    <scope>NUCLEOTIDE SEQUENCE</scope>
    <source>
        <strain evidence="4">GSM-AAB239-AS_SAM_17_03QT</strain>
    </source>
</reference>
<organism evidence="4 5">
    <name type="scientific">Iris pallida</name>
    <name type="common">Sweet iris</name>
    <dbReference type="NCBI Taxonomy" id="29817"/>
    <lineage>
        <taxon>Eukaryota</taxon>
        <taxon>Viridiplantae</taxon>
        <taxon>Streptophyta</taxon>
        <taxon>Embryophyta</taxon>
        <taxon>Tracheophyta</taxon>
        <taxon>Spermatophyta</taxon>
        <taxon>Magnoliopsida</taxon>
        <taxon>Liliopsida</taxon>
        <taxon>Asparagales</taxon>
        <taxon>Iridaceae</taxon>
        <taxon>Iridoideae</taxon>
        <taxon>Irideae</taxon>
        <taxon>Iris</taxon>
    </lineage>
</organism>
<name>A0AAX6GM97_IRIPA</name>
<dbReference type="SMART" id="SM00027">
    <property type="entry name" value="EH"/>
    <property type="match status" value="2"/>
</dbReference>
<reference evidence="4" key="2">
    <citation type="submission" date="2023-04" db="EMBL/GenBank/DDBJ databases">
        <authorList>
            <person name="Bruccoleri R.E."/>
            <person name="Oakeley E.J."/>
            <person name="Faust A.-M."/>
            <person name="Dessus-Babus S."/>
            <person name="Altorfer M."/>
            <person name="Burckhardt D."/>
            <person name="Oertli M."/>
            <person name="Naumann U."/>
            <person name="Petersen F."/>
            <person name="Wong J."/>
        </authorList>
    </citation>
    <scope>NUCLEOTIDE SEQUENCE</scope>
    <source>
        <strain evidence="4">GSM-AAB239-AS_SAM_17_03QT</strain>
        <tissue evidence="4">Leaf</tissue>
    </source>
</reference>
<dbReference type="SMART" id="SM00054">
    <property type="entry name" value="EFh"/>
    <property type="match status" value="4"/>
</dbReference>
<accession>A0AAX6GM97</accession>
<dbReference type="InterPro" id="IPR002048">
    <property type="entry name" value="EF_hand_dom"/>
</dbReference>
<evidence type="ECO:0000313" key="4">
    <source>
        <dbReference type="EMBL" id="KAJ6829820.1"/>
    </source>
</evidence>
<evidence type="ECO:0000256" key="1">
    <source>
        <dbReference type="SAM" id="MobiDB-lite"/>
    </source>
</evidence>
<dbReference type="GO" id="GO:0006897">
    <property type="term" value="P:endocytosis"/>
    <property type="evidence" value="ECO:0007669"/>
    <property type="project" value="TreeGrafter"/>
</dbReference>
<dbReference type="CDD" id="cd00052">
    <property type="entry name" value="EH"/>
    <property type="match status" value="2"/>
</dbReference>
<proteinExistence type="predicted"/>
<dbReference type="Pfam" id="PF12763">
    <property type="entry name" value="EH"/>
    <property type="match status" value="2"/>
</dbReference>
<sequence length="1024" mass="110747">MEVFESYFRRADLDGDGKISGAEAVSFFQGSNLPKNVLAQIWMYADQNRTSFLGRTEFYNALKLVTVAQSGRELTPDMVKAALFGPAAAKIPAPQINPVPVRASQASFMSTSTPQLSPTSRPLTQMGVTAPTHQNVGVRGLQIPPNMGISHQVPPSSNNHFMRPPQATSVATSFSVQGINPGLSGGSNLTSFSVQGINQGLSGGGNLTSQRPPSSNTPSLSSDWLGSRTGGASVGGVSISATTPGLPPKPQAPSMPATSVSFRTSEPILSSLQPAASPKALVLSGNGFSSDSVFGGDTFSASQTKPGILTSSFSATTVPNASSTSSFTAGSQNANKPVQADPFQSIYALPRGGSQLQQAQSQVKNQPDMRQRTSVLSASNISGEPTTTAASQVQSQWPKITQSAIKKYTNVFVEVDKDRDGKITGEQARNLFLSWRLPREVLKQVWDLSDKDNDSMLSLQEFCIALYLMERFREGHPLPAVLPNSLIFDEILLQVAGQPSTAYGGPSWQTSPGTTQHGNPGAHPVMLASGLRPPMQTSVTSLTDGALQPLQQTSRGPIYGKNMPNQTKEDQDISNYQGATDEVDKVQELEKILDSREKIEFYRTKMQELVLYKSRCDNKLNEIIERASADKLEVASLAKKYEEKYKQVADVASKLTVEEATFRDIQERKLELQNAIVKMVQGGSIDGLLQVRADRIQSELEELAKALNERCKHHGINVKTTASIELPFGWQPGIQEGAVDWDEEWDKFDDEGFSIAKELSADAENVLDPPKGSSSEWITEEEASPFASSPHAFNDSVERLTENGSAYDHSEDGSARTPPGSPGRSALGSPSQEFHSPMHDLSPHAKDSHRDHGGEESIFSGDKFFDESWHGGTFDTNDDVDSVWGSNAKGSGQDSFYDSGDFGLNPIKFDSPGASSEFGKEKKSSFFADSVPSSPLFNSASPRFSEGFGSHTFDSSSRFDSFSVRDSGSFQQHESFARFDSMRSTSDFGHSRGFSFDDTDPFGSSGPFKSTETPRKSSDNWNAF</sequence>
<feature type="compositionally biased region" description="Polar residues" evidence="1">
    <location>
        <begin position="372"/>
        <end position="394"/>
    </location>
</feature>
<protein>
    <submittedName>
        <fullName evidence="4">Epidermal growth factor receptor substrate 15-like 1</fullName>
    </submittedName>
</protein>
<feature type="region of interest" description="Disordered" evidence="1">
    <location>
        <begin position="201"/>
        <end position="261"/>
    </location>
</feature>
<keyword evidence="5" id="KW-1185">Reference proteome</keyword>
<feature type="domain" description="EF-hand" evidence="3">
    <location>
        <begin position="437"/>
        <end position="472"/>
    </location>
</feature>
<dbReference type="PROSITE" id="PS50031">
    <property type="entry name" value="EH"/>
    <property type="match status" value="2"/>
</dbReference>
<dbReference type="EMBL" id="JANAVB010018196">
    <property type="protein sequence ID" value="KAJ6829820.1"/>
    <property type="molecule type" value="Genomic_DNA"/>
</dbReference>
<evidence type="ECO:0000259" key="2">
    <source>
        <dbReference type="PROSITE" id="PS50031"/>
    </source>
</evidence>
<comment type="caution">
    <text evidence="4">The sequence shown here is derived from an EMBL/GenBank/DDBJ whole genome shotgun (WGS) entry which is preliminary data.</text>
</comment>
<dbReference type="PANTHER" id="PTHR11216">
    <property type="entry name" value="EH DOMAIN"/>
    <property type="match status" value="1"/>
</dbReference>
<dbReference type="PANTHER" id="PTHR11216:SF161">
    <property type="entry name" value="CALCIUM-BINDING EF HAND FAMILY PROTEIN"/>
    <property type="match status" value="1"/>
</dbReference>
<feature type="compositionally biased region" description="Polar residues" evidence="1">
    <location>
        <begin position="207"/>
        <end position="224"/>
    </location>
</feature>
<evidence type="ECO:0000313" key="5">
    <source>
        <dbReference type="Proteomes" id="UP001140949"/>
    </source>
</evidence>
<gene>
    <name evidence="4" type="ORF">M6B38_355795</name>
</gene>
<feature type="domain" description="EH" evidence="2">
    <location>
        <begin position="1"/>
        <end position="90"/>
    </location>
</feature>
<feature type="region of interest" description="Disordered" evidence="1">
    <location>
        <begin position="993"/>
        <end position="1024"/>
    </location>
</feature>
<dbReference type="InterPro" id="IPR000261">
    <property type="entry name" value="EH_dom"/>
</dbReference>
<dbReference type="InterPro" id="IPR011992">
    <property type="entry name" value="EF-hand-dom_pair"/>
</dbReference>
<dbReference type="GO" id="GO:0005509">
    <property type="term" value="F:calcium ion binding"/>
    <property type="evidence" value="ECO:0007669"/>
    <property type="project" value="InterPro"/>
</dbReference>
<dbReference type="GO" id="GO:0005737">
    <property type="term" value="C:cytoplasm"/>
    <property type="evidence" value="ECO:0007669"/>
    <property type="project" value="TreeGrafter"/>
</dbReference>
<feature type="region of interest" description="Disordered" evidence="1">
    <location>
        <begin position="805"/>
        <end position="864"/>
    </location>
</feature>
<dbReference type="Gene3D" id="1.10.238.10">
    <property type="entry name" value="EF-hand"/>
    <property type="match status" value="2"/>
</dbReference>
<dbReference type="SUPFAM" id="SSF47473">
    <property type="entry name" value="EF-hand"/>
    <property type="match status" value="2"/>
</dbReference>
<dbReference type="Proteomes" id="UP001140949">
    <property type="component" value="Unassembled WGS sequence"/>
</dbReference>
<feature type="compositionally biased region" description="Basic and acidic residues" evidence="1">
    <location>
        <begin position="836"/>
        <end position="855"/>
    </location>
</feature>
<feature type="domain" description="EH" evidence="2">
    <location>
        <begin position="404"/>
        <end position="487"/>
    </location>
</feature>
<evidence type="ECO:0000259" key="3">
    <source>
        <dbReference type="PROSITE" id="PS50222"/>
    </source>
</evidence>
<keyword evidence="4" id="KW-0675">Receptor</keyword>
<dbReference type="PROSITE" id="PS50222">
    <property type="entry name" value="EF_HAND_2"/>
    <property type="match status" value="2"/>
</dbReference>
<feature type="region of interest" description="Disordered" evidence="1">
    <location>
        <begin position="551"/>
        <end position="572"/>
    </location>
</feature>
<dbReference type="AlphaFoldDB" id="A0AAX6GM97"/>
<dbReference type="GO" id="GO:0016197">
    <property type="term" value="P:endosomal transport"/>
    <property type="evidence" value="ECO:0007669"/>
    <property type="project" value="TreeGrafter"/>
</dbReference>
<feature type="compositionally biased region" description="Polar residues" evidence="1">
    <location>
        <begin position="354"/>
        <end position="365"/>
    </location>
</feature>
<dbReference type="GO" id="GO:0005886">
    <property type="term" value="C:plasma membrane"/>
    <property type="evidence" value="ECO:0007669"/>
    <property type="project" value="TreeGrafter"/>
</dbReference>